<evidence type="ECO:0000313" key="5">
    <source>
        <dbReference type="Proteomes" id="UP000738349"/>
    </source>
</evidence>
<dbReference type="Gene3D" id="3.40.50.720">
    <property type="entry name" value="NAD(P)-binding Rossmann-like Domain"/>
    <property type="match status" value="1"/>
</dbReference>
<keyword evidence="5" id="KW-1185">Reference proteome</keyword>
<keyword evidence="2" id="KW-0521">NADP</keyword>
<dbReference type="Proteomes" id="UP000738349">
    <property type="component" value="Unassembled WGS sequence"/>
</dbReference>
<dbReference type="AlphaFoldDB" id="A0A9P9E9N3"/>
<evidence type="ECO:0000313" key="4">
    <source>
        <dbReference type="EMBL" id="KAH7133930.1"/>
    </source>
</evidence>
<evidence type="ECO:0000256" key="3">
    <source>
        <dbReference type="ARBA" id="ARBA00023002"/>
    </source>
</evidence>
<comment type="similarity">
    <text evidence="1">Belongs to the short-chain dehydrogenases/reductases (SDR) family.</text>
</comment>
<dbReference type="PRINTS" id="PR00081">
    <property type="entry name" value="GDHRDH"/>
</dbReference>
<name>A0A9P9E9N3_9HYPO</name>
<gene>
    <name evidence="4" type="ORF">EDB81DRAFT_904399</name>
</gene>
<comment type="caution">
    <text evidence="4">The sequence shown here is derived from an EMBL/GenBank/DDBJ whole genome shotgun (WGS) entry which is preliminary data.</text>
</comment>
<dbReference type="InterPro" id="IPR002347">
    <property type="entry name" value="SDR_fam"/>
</dbReference>
<proteinExistence type="inferred from homology"/>
<dbReference type="EMBL" id="JAGMUV010000015">
    <property type="protein sequence ID" value="KAH7133930.1"/>
    <property type="molecule type" value="Genomic_DNA"/>
</dbReference>
<dbReference type="Pfam" id="PF23441">
    <property type="entry name" value="SDR"/>
    <property type="match status" value="1"/>
</dbReference>
<accession>A0A9P9E9N3</accession>
<sequence>MPKYNKLSSKHVLIIGGTKGIGYGVAEAAIENGARVTIMGSSRDSADTAVSNLRASYPLAQISGLSCDLSKPSVEADLEVAFQQAGQINHVVFTATNSLPGMVAVQNLTPEDIQAGHTRLCVTLIVAKLAARHLPHDRDSSLTLTSGVVAEQPHPGCSLLAYLAEGTKGLVRALALDLKPLRTNVIEPGYVLDTGLWSGFTDEYLSTFRNSLAEKMPTGSAGMVEDVAEAYIYCMKDRNCTGEVVKTRSGQHLT</sequence>
<dbReference type="InterPro" id="IPR057571">
    <property type="entry name" value="SDR_PhqE-like"/>
</dbReference>
<dbReference type="SUPFAM" id="SSF51735">
    <property type="entry name" value="NAD(P)-binding Rossmann-fold domains"/>
    <property type="match status" value="1"/>
</dbReference>
<protein>
    <submittedName>
        <fullName evidence="4">Short chain dehydrogenase</fullName>
    </submittedName>
</protein>
<dbReference type="OrthoDB" id="294295at2759"/>
<organism evidence="4 5">
    <name type="scientific">Dactylonectria macrodidyma</name>
    <dbReference type="NCBI Taxonomy" id="307937"/>
    <lineage>
        <taxon>Eukaryota</taxon>
        <taxon>Fungi</taxon>
        <taxon>Dikarya</taxon>
        <taxon>Ascomycota</taxon>
        <taxon>Pezizomycotina</taxon>
        <taxon>Sordariomycetes</taxon>
        <taxon>Hypocreomycetidae</taxon>
        <taxon>Hypocreales</taxon>
        <taxon>Nectriaceae</taxon>
        <taxon>Dactylonectria</taxon>
    </lineage>
</organism>
<dbReference type="CDD" id="cd05233">
    <property type="entry name" value="SDR_c"/>
    <property type="match status" value="1"/>
</dbReference>
<reference evidence="4" key="1">
    <citation type="journal article" date="2021" name="Nat. Commun.">
        <title>Genetic determinants of endophytism in the Arabidopsis root mycobiome.</title>
        <authorList>
            <person name="Mesny F."/>
            <person name="Miyauchi S."/>
            <person name="Thiergart T."/>
            <person name="Pickel B."/>
            <person name="Atanasova L."/>
            <person name="Karlsson M."/>
            <person name="Huettel B."/>
            <person name="Barry K.W."/>
            <person name="Haridas S."/>
            <person name="Chen C."/>
            <person name="Bauer D."/>
            <person name="Andreopoulos W."/>
            <person name="Pangilinan J."/>
            <person name="LaButti K."/>
            <person name="Riley R."/>
            <person name="Lipzen A."/>
            <person name="Clum A."/>
            <person name="Drula E."/>
            <person name="Henrissat B."/>
            <person name="Kohler A."/>
            <person name="Grigoriev I.V."/>
            <person name="Martin F.M."/>
            <person name="Hacquard S."/>
        </authorList>
    </citation>
    <scope>NUCLEOTIDE SEQUENCE</scope>
    <source>
        <strain evidence="4">MPI-CAGE-AT-0147</strain>
    </source>
</reference>
<keyword evidence="3" id="KW-0560">Oxidoreductase</keyword>
<dbReference type="PANTHER" id="PTHR43477">
    <property type="entry name" value="DIHYDROANTICAPSIN 7-DEHYDROGENASE"/>
    <property type="match status" value="1"/>
</dbReference>
<dbReference type="PANTHER" id="PTHR43477:SF1">
    <property type="entry name" value="DIHYDROANTICAPSIN 7-DEHYDROGENASE"/>
    <property type="match status" value="1"/>
</dbReference>
<dbReference type="InterPro" id="IPR051122">
    <property type="entry name" value="SDR_DHRS6-like"/>
</dbReference>
<evidence type="ECO:0000256" key="2">
    <source>
        <dbReference type="ARBA" id="ARBA00022857"/>
    </source>
</evidence>
<dbReference type="GO" id="GO:0016491">
    <property type="term" value="F:oxidoreductase activity"/>
    <property type="evidence" value="ECO:0007669"/>
    <property type="project" value="UniProtKB-KW"/>
</dbReference>
<dbReference type="InterPro" id="IPR036291">
    <property type="entry name" value="NAD(P)-bd_dom_sf"/>
</dbReference>
<evidence type="ECO:0000256" key="1">
    <source>
        <dbReference type="ARBA" id="ARBA00006484"/>
    </source>
</evidence>